<feature type="non-terminal residue" evidence="1">
    <location>
        <position position="1"/>
    </location>
</feature>
<sequence>MRDHVRSTLGQAYQRLQTISSTTYRRLLQAPAKNVLASKYYFASSQVKYGYYDHAIIATRRIYTSPGVKG</sequence>
<dbReference type="EMBL" id="CAJNOK010007597">
    <property type="protein sequence ID" value="CAF1038896.1"/>
    <property type="molecule type" value="Genomic_DNA"/>
</dbReference>
<dbReference type="Proteomes" id="UP000682733">
    <property type="component" value="Unassembled WGS sequence"/>
</dbReference>
<comment type="caution">
    <text evidence="1">The sequence shown here is derived from an EMBL/GenBank/DDBJ whole genome shotgun (WGS) entry which is preliminary data.</text>
</comment>
<proteinExistence type="predicted"/>
<evidence type="ECO:0000313" key="2">
    <source>
        <dbReference type="EMBL" id="CAF3807172.1"/>
    </source>
</evidence>
<evidence type="ECO:0000313" key="3">
    <source>
        <dbReference type="Proteomes" id="UP000677228"/>
    </source>
</evidence>
<dbReference type="AlphaFoldDB" id="A0A8S2DY66"/>
<reference evidence="1" key="1">
    <citation type="submission" date="2021-02" db="EMBL/GenBank/DDBJ databases">
        <authorList>
            <person name="Nowell W R."/>
        </authorList>
    </citation>
    <scope>NUCLEOTIDE SEQUENCE</scope>
</reference>
<protein>
    <submittedName>
        <fullName evidence="1">Uncharacterized protein</fullName>
    </submittedName>
</protein>
<accession>A0A8S2DY66</accession>
<evidence type="ECO:0000313" key="1">
    <source>
        <dbReference type="EMBL" id="CAF1038896.1"/>
    </source>
</evidence>
<gene>
    <name evidence="1" type="ORF">OVA965_LOCUS16379</name>
    <name evidence="2" type="ORF">TMI583_LOCUS16393</name>
</gene>
<dbReference type="Proteomes" id="UP000677228">
    <property type="component" value="Unassembled WGS sequence"/>
</dbReference>
<organism evidence="1 3">
    <name type="scientific">Didymodactylos carnosus</name>
    <dbReference type="NCBI Taxonomy" id="1234261"/>
    <lineage>
        <taxon>Eukaryota</taxon>
        <taxon>Metazoa</taxon>
        <taxon>Spiralia</taxon>
        <taxon>Gnathifera</taxon>
        <taxon>Rotifera</taxon>
        <taxon>Eurotatoria</taxon>
        <taxon>Bdelloidea</taxon>
        <taxon>Philodinida</taxon>
        <taxon>Philodinidae</taxon>
        <taxon>Didymodactylos</taxon>
    </lineage>
</organism>
<name>A0A8S2DY66_9BILA</name>
<dbReference type="EMBL" id="CAJOBA010007610">
    <property type="protein sequence ID" value="CAF3807172.1"/>
    <property type="molecule type" value="Genomic_DNA"/>
</dbReference>